<name>A0A5N6VP75_9EURO</name>
<reference evidence="3" key="1">
    <citation type="submission" date="2019-04" db="EMBL/GenBank/DDBJ databases">
        <title>Friends and foes A comparative genomics studyof 23 Aspergillus species from section Flavi.</title>
        <authorList>
            <consortium name="DOE Joint Genome Institute"/>
            <person name="Kjaerbolling I."/>
            <person name="Vesth T."/>
            <person name="Frisvad J.C."/>
            <person name="Nybo J.L."/>
            <person name="Theobald S."/>
            <person name="Kildgaard S."/>
            <person name="Isbrandt T."/>
            <person name="Kuo A."/>
            <person name="Sato A."/>
            <person name="Lyhne E.K."/>
            <person name="Kogle M.E."/>
            <person name="Wiebenga A."/>
            <person name="Kun R.S."/>
            <person name="Lubbers R.J."/>
            <person name="Makela M.R."/>
            <person name="Barry K."/>
            <person name="Chovatia M."/>
            <person name="Clum A."/>
            <person name="Daum C."/>
            <person name="Haridas S."/>
            <person name="He G."/>
            <person name="LaButti K."/>
            <person name="Lipzen A."/>
            <person name="Mondo S."/>
            <person name="Riley R."/>
            <person name="Salamov A."/>
            <person name="Simmons B.A."/>
            <person name="Magnuson J.K."/>
            <person name="Henrissat B."/>
            <person name="Mortensen U.H."/>
            <person name="Larsen T.O."/>
            <person name="Devries R.P."/>
            <person name="Grigoriev I.V."/>
            <person name="Machida M."/>
            <person name="Baker S.E."/>
            <person name="Andersen M.R."/>
        </authorList>
    </citation>
    <scope>NUCLEOTIDE SEQUENCE [LARGE SCALE GENOMIC DNA]</scope>
    <source>
        <strain evidence="3">CBS 130015</strain>
    </source>
</reference>
<evidence type="ECO:0000256" key="1">
    <source>
        <dbReference type="SAM" id="Phobius"/>
    </source>
</evidence>
<keyword evidence="3" id="KW-1185">Reference proteome</keyword>
<keyword evidence="1" id="KW-0472">Membrane</keyword>
<evidence type="ECO:0000313" key="2">
    <source>
        <dbReference type="EMBL" id="KAE8310384.1"/>
    </source>
</evidence>
<organism evidence="2 3">
    <name type="scientific">Aspergillus transmontanensis</name>
    <dbReference type="NCBI Taxonomy" id="1034304"/>
    <lineage>
        <taxon>Eukaryota</taxon>
        <taxon>Fungi</taxon>
        <taxon>Dikarya</taxon>
        <taxon>Ascomycota</taxon>
        <taxon>Pezizomycotina</taxon>
        <taxon>Eurotiomycetes</taxon>
        <taxon>Eurotiomycetidae</taxon>
        <taxon>Eurotiales</taxon>
        <taxon>Aspergillaceae</taxon>
        <taxon>Aspergillus</taxon>
        <taxon>Aspergillus subgen. Circumdati</taxon>
    </lineage>
</organism>
<dbReference type="AlphaFoldDB" id="A0A5N6VP75"/>
<accession>A0A5N6VP75</accession>
<gene>
    <name evidence="2" type="ORF">BDV41DRAFT_545399</name>
</gene>
<feature type="transmembrane region" description="Helical" evidence="1">
    <location>
        <begin position="56"/>
        <end position="76"/>
    </location>
</feature>
<sequence length="82" mass="9402">MDIPLFLFTGWSEHIEPRNPLGLNHLGTLLQEKMLRLGGPWRVSFSFFGLSYLFPYLRFLVCYPYVSAFGMCIAGLKTSLLI</sequence>
<keyword evidence="1" id="KW-1133">Transmembrane helix</keyword>
<dbReference type="Proteomes" id="UP000325433">
    <property type="component" value="Unassembled WGS sequence"/>
</dbReference>
<keyword evidence="1" id="KW-0812">Transmembrane</keyword>
<dbReference type="EMBL" id="ML738354">
    <property type="protein sequence ID" value="KAE8310384.1"/>
    <property type="molecule type" value="Genomic_DNA"/>
</dbReference>
<proteinExistence type="predicted"/>
<evidence type="ECO:0000313" key="3">
    <source>
        <dbReference type="Proteomes" id="UP000325433"/>
    </source>
</evidence>
<protein>
    <submittedName>
        <fullName evidence="2">Uncharacterized protein</fullName>
    </submittedName>
</protein>